<dbReference type="AlphaFoldDB" id="K9ZW46"/>
<dbReference type="GO" id="GO:0005737">
    <property type="term" value="C:cytoplasm"/>
    <property type="evidence" value="ECO:0007669"/>
    <property type="project" value="UniProtKB-SubCell"/>
</dbReference>
<dbReference type="HAMAP" id="MF_00528">
    <property type="entry name" value="Maf"/>
    <property type="match status" value="1"/>
</dbReference>
<dbReference type="PATRIC" id="fig|937777.3.peg.268"/>
<evidence type="ECO:0000256" key="6">
    <source>
        <dbReference type="HAMAP-Rule" id="MF_00528"/>
    </source>
</evidence>
<keyword evidence="5 6" id="KW-0546">Nucleotide metabolism</keyword>
<dbReference type="PANTHER" id="PTHR43213:SF5">
    <property type="entry name" value="BIFUNCTIONAL DTTP_UTP PYROPHOSPHATASE_METHYLTRANSFERASE PROTEIN-RELATED"/>
    <property type="match status" value="1"/>
</dbReference>
<dbReference type="FunFam" id="3.90.950.10:FF:000005">
    <property type="entry name" value="7-methyl-GTP pyrophosphatase"/>
    <property type="match status" value="1"/>
</dbReference>
<feature type="site" description="Important for substrate specificity" evidence="6">
    <location>
        <position position="11"/>
    </location>
</feature>
<name>K9ZW46_DEIPD</name>
<evidence type="ECO:0000256" key="1">
    <source>
        <dbReference type="ARBA" id="ARBA00001968"/>
    </source>
</evidence>
<accession>K9ZW46</accession>
<dbReference type="HOGENOM" id="CLU_040416_0_0_0"/>
<dbReference type="GO" id="GO:0036218">
    <property type="term" value="F:dTTP diphosphatase activity"/>
    <property type="evidence" value="ECO:0007669"/>
    <property type="project" value="RHEA"/>
</dbReference>
<evidence type="ECO:0000313" key="8">
    <source>
        <dbReference type="Proteomes" id="UP000010467"/>
    </source>
</evidence>
<feature type="site" description="Important for substrate specificity" evidence="6">
    <location>
        <position position="68"/>
    </location>
</feature>
<feature type="site" description="Important for substrate specificity" evidence="6">
    <location>
        <position position="150"/>
    </location>
</feature>
<gene>
    <name evidence="7" type="ordered locus">Deipe_0261</name>
</gene>
<organism evidence="7 8">
    <name type="scientific">Deinococcus peraridilitoris (strain DSM 19664 / LMG 22246 / CIP 109416 / KR-200)</name>
    <dbReference type="NCBI Taxonomy" id="937777"/>
    <lineage>
        <taxon>Bacteria</taxon>
        <taxon>Thermotogati</taxon>
        <taxon>Deinococcota</taxon>
        <taxon>Deinococci</taxon>
        <taxon>Deinococcales</taxon>
        <taxon>Deinococcaceae</taxon>
        <taxon>Deinococcus</taxon>
    </lineage>
</organism>
<feature type="active site" description="Proton acceptor" evidence="6">
    <location>
        <position position="67"/>
    </location>
</feature>
<dbReference type="Pfam" id="PF02545">
    <property type="entry name" value="Maf"/>
    <property type="match status" value="1"/>
</dbReference>
<dbReference type="PANTHER" id="PTHR43213">
    <property type="entry name" value="BIFUNCTIONAL DTTP/UTP PYROPHOSPHATASE/METHYLTRANSFERASE PROTEIN-RELATED"/>
    <property type="match status" value="1"/>
</dbReference>
<dbReference type="eggNOG" id="COG0424">
    <property type="taxonomic scope" value="Bacteria"/>
</dbReference>
<keyword evidence="8" id="KW-1185">Reference proteome</keyword>
<evidence type="ECO:0000256" key="3">
    <source>
        <dbReference type="ARBA" id="ARBA00022490"/>
    </source>
</evidence>
<evidence type="ECO:0000256" key="4">
    <source>
        <dbReference type="ARBA" id="ARBA00022801"/>
    </source>
</evidence>
<dbReference type="PIRSF" id="PIRSF006305">
    <property type="entry name" value="Maf"/>
    <property type="match status" value="1"/>
</dbReference>
<dbReference type="EC" id="3.6.1.9" evidence="6"/>
<comment type="similarity">
    <text evidence="6">Belongs to the Maf family. YhdE subfamily.</text>
</comment>
<dbReference type="GO" id="GO:0009117">
    <property type="term" value="P:nucleotide metabolic process"/>
    <property type="evidence" value="ECO:0007669"/>
    <property type="project" value="UniProtKB-KW"/>
</dbReference>
<comment type="subcellular location">
    <subcellularLocation>
        <location evidence="2 6">Cytoplasm</location>
    </subcellularLocation>
</comment>
<dbReference type="InterPro" id="IPR003697">
    <property type="entry name" value="Maf-like"/>
</dbReference>
<comment type="catalytic activity">
    <reaction evidence="6">
        <text>dTTP + H2O = dTMP + diphosphate + H(+)</text>
        <dbReference type="Rhea" id="RHEA:28534"/>
        <dbReference type="ChEBI" id="CHEBI:15377"/>
        <dbReference type="ChEBI" id="CHEBI:15378"/>
        <dbReference type="ChEBI" id="CHEBI:33019"/>
        <dbReference type="ChEBI" id="CHEBI:37568"/>
        <dbReference type="ChEBI" id="CHEBI:63528"/>
        <dbReference type="EC" id="3.6.1.9"/>
    </reaction>
</comment>
<comment type="cofactor">
    <cofactor evidence="1 6">
        <name>a divalent metal cation</name>
        <dbReference type="ChEBI" id="CHEBI:60240"/>
    </cofactor>
</comment>
<dbReference type="RefSeq" id="WP_015234174.1">
    <property type="nucleotide sequence ID" value="NC_019793.1"/>
</dbReference>
<dbReference type="Proteomes" id="UP000010467">
    <property type="component" value="Chromosome"/>
</dbReference>
<comment type="catalytic activity">
    <reaction evidence="6">
        <text>UTP + H2O = UMP + diphosphate + H(+)</text>
        <dbReference type="Rhea" id="RHEA:29395"/>
        <dbReference type="ChEBI" id="CHEBI:15377"/>
        <dbReference type="ChEBI" id="CHEBI:15378"/>
        <dbReference type="ChEBI" id="CHEBI:33019"/>
        <dbReference type="ChEBI" id="CHEBI:46398"/>
        <dbReference type="ChEBI" id="CHEBI:57865"/>
        <dbReference type="EC" id="3.6.1.9"/>
    </reaction>
</comment>
<dbReference type="OrthoDB" id="9807767at2"/>
<comment type="function">
    <text evidence="6">Nucleoside triphosphate pyrophosphatase that hydrolyzes dTTP and UTP. May have a dual role in cell division arrest and in preventing the incorporation of modified nucleotides into cellular nucleic acids.</text>
</comment>
<dbReference type="GO" id="GO:0036221">
    <property type="term" value="F:UTP diphosphatase activity"/>
    <property type="evidence" value="ECO:0007669"/>
    <property type="project" value="RHEA"/>
</dbReference>
<dbReference type="SUPFAM" id="SSF52972">
    <property type="entry name" value="ITPase-like"/>
    <property type="match status" value="1"/>
</dbReference>
<dbReference type="KEGG" id="dpd:Deipe_0261"/>
<evidence type="ECO:0000256" key="5">
    <source>
        <dbReference type="ARBA" id="ARBA00023080"/>
    </source>
</evidence>
<comment type="caution">
    <text evidence="6">Lacks conserved residue(s) required for the propagation of feature annotation.</text>
</comment>
<evidence type="ECO:0000256" key="2">
    <source>
        <dbReference type="ARBA" id="ARBA00004496"/>
    </source>
</evidence>
<dbReference type="Gene3D" id="3.90.950.10">
    <property type="match status" value="1"/>
</dbReference>
<proteinExistence type="inferred from homology"/>
<dbReference type="CDD" id="cd00555">
    <property type="entry name" value="Maf"/>
    <property type="match status" value="1"/>
</dbReference>
<sequence length="191" mass="20790">MELILASGSPRRRELLSRLGLSFRVFTAHTEEVSKHQEPGEVARDLACQKAQAVAELAPEAVIIAADTVVALDRQLLGKPHDKNENARFLEMLSGKTHTVHTGVAVLSPAFQKSVVQATQVTFRTLTPAEVRWYAQSGEGLDKAGGYGIQELGLALVERVEGDYSNVVGFPMPRVIDLLRRAGVPVLQEPL</sequence>
<dbReference type="InterPro" id="IPR029001">
    <property type="entry name" value="ITPase-like_fam"/>
</dbReference>
<dbReference type="EMBL" id="CP003382">
    <property type="protein sequence ID" value="AFZ65863.1"/>
    <property type="molecule type" value="Genomic_DNA"/>
</dbReference>
<keyword evidence="4 6" id="KW-0378">Hydrolase</keyword>
<dbReference type="STRING" id="937777.Deipe_0261"/>
<dbReference type="NCBIfam" id="TIGR00172">
    <property type="entry name" value="maf"/>
    <property type="match status" value="1"/>
</dbReference>
<evidence type="ECO:0000313" key="7">
    <source>
        <dbReference type="EMBL" id="AFZ65863.1"/>
    </source>
</evidence>
<keyword evidence="3 6" id="KW-0963">Cytoplasm</keyword>
<protein>
    <recommendedName>
        <fullName evidence="6">dTTP/UTP pyrophosphatase</fullName>
        <shortName evidence="6">dTTPase/UTPase</shortName>
        <ecNumber evidence="6">3.6.1.9</ecNumber>
    </recommendedName>
    <alternativeName>
        <fullName evidence="6">Nucleoside triphosphate pyrophosphatase</fullName>
    </alternativeName>
    <alternativeName>
        <fullName evidence="6">Nucleotide pyrophosphatase</fullName>
        <shortName evidence="6">Nucleotide PPase</shortName>
    </alternativeName>
</protein>
<reference evidence="8" key="1">
    <citation type="submission" date="2012-03" db="EMBL/GenBank/DDBJ databases">
        <title>Complete sequence of chromosome of Deinococcus peraridilitoris DSM 19664.</title>
        <authorList>
            <person name="Lucas S."/>
            <person name="Copeland A."/>
            <person name="Lapidus A."/>
            <person name="Glavina del Rio T."/>
            <person name="Dalin E."/>
            <person name="Tice H."/>
            <person name="Bruce D."/>
            <person name="Goodwin L."/>
            <person name="Pitluck S."/>
            <person name="Peters L."/>
            <person name="Mikhailova N."/>
            <person name="Lu M."/>
            <person name="Kyrpides N."/>
            <person name="Mavromatis K."/>
            <person name="Ivanova N."/>
            <person name="Brettin T."/>
            <person name="Detter J.C."/>
            <person name="Han C."/>
            <person name="Larimer F."/>
            <person name="Land M."/>
            <person name="Hauser L."/>
            <person name="Markowitz V."/>
            <person name="Cheng J.-F."/>
            <person name="Hugenholtz P."/>
            <person name="Woyke T."/>
            <person name="Wu D."/>
            <person name="Pukall R."/>
            <person name="Steenblock K."/>
            <person name="Brambilla E."/>
            <person name="Klenk H.-P."/>
            <person name="Eisen J.A."/>
        </authorList>
    </citation>
    <scope>NUCLEOTIDE SEQUENCE [LARGE SCALE GENOMIC DNA]</scope>
    <source>
        <strain evidence="8">DSM 19664 / LMG 22246 / CIP 109416 / KR-200</strain>
    </source>
</reference>